<sequence length="98" mass="10932">MIKEANTAAAASFCRNNEIETSSDNKRKVIKMESNGKGAAMLGNSGIVSGWFGLFGVLIYLFVIVIAIYCLVLFIRLAHRGIKALDIYIEEKKNQNYR</sequence>
<feature type="transmembrane region" description="Helical" evidence="1">
    <location>
        <begin position="51"/>
        <end position="75"/>
    </location>
</feature>
<gene>
    <name evidence="2" type="ORF">J2Z66_002766</name>
</gene>
<keyword evidence="1" id="KW-0812">Transmembrane</keyword>
<keyword evidence="1" id="KW-0472">Membrane</keyword>
<comment type="caution">
    <text evidence="2">The sequence shown here is derived from an EMBL/GenBank/DDBJ whole genome shotgun (WGS) entry which is preliminary data.</text>
</comment>
<organism evidence="2 3">
    <name type="scientific">Paenibacillus eucommiae</name>
    <dbReference type="NCBI Taxonomy" id="1355755"/>
    <lineage>
        <taxon>Bacteria</taxon>
        <taxon>Bacillati</taxon>
        <taxon>Bacillota</taxon>
        <taxon>Bacilli</taxon>
        <taxon>Bacillales</taxon>
        <taxon>Paenibacillaceae</taxon>
        <taxon>Paenibacillus</taxon>
    </lineage>
</organism>
<evidence type="ECO:0000313" key="2">
    <source>
        <dbReference type="EMBL" id="MBP1991159.1"/>
    </source>
</evidence>
<keyword evidence="3" id="KW-1185">Reference proteome</keyword>
<accession>A0ABS4IUA7</accession>
<dbReference type="RefSeq" id="WP_209971935.1">
    <property type="nucleotide sequence ID" value="NZ_JAGGLB010000007.1"/>
</dbReference>
<name>A0ABS4IUA7_9BACL</name>
<protein>
    <submittedName>
        <fullName evidence="2">Uncharacterized protein</fullName>
    </submittedName>
</protein>
<dbReference type="Proteomes" id="UP001519287">
    <property type="component" value="Unassembled WGS sequence"/>
</dbReference>
<reference evidence="2 3" key="1">
    <citation type="submission" date="2021-03" db="EMBL/GenBank/DDBJ databases">
        <title>Genomic Encyclopedia of Type Strains, Phase IV (KMG-IV): sequencing the most valuable type-strain genomes for metagenomic binning, comparative biology and taxonomic classification.</title>
        <authorList>
            <person name="Goeker M."/>
        </authorList>
    </citation>
    <scope>NUCLEOTIDE SEQUENCE [LARGE SCALE GENOMIC DNA]</scope>
    <source>
        <strain evidence="2 3">DSM 26048</strain>
    </source>
</reference>
<keyword evidence="1" id="KW-1133">Transmembrane helix</keyword>
<proteinExistence type="predicted"/>
<evidence type="ECO:0000256" key="1">
    <source>
        <dbReference type="SAM" id="Phobius"/>
    </source>
</evidence>
<dbReference type="EMBL" id="JAGGLB010000007">
    <property type="protein sequence ID" value="MBP1991159.1"/>
    <property type="molecule type" value="Genomic_DNA"/>
</dbReference>
<evidence type="ECO:0000313" key="3">
    <source>
        <dbReference type="Proteomes" id="UP001519287"/>
    </source>
</evidence>